<comment type="caution">
    <text evidence="1">The sequence shown here is derived from an EMBL/GenBank/DDBJ whole genome shotgun (WGS) entry which is preliminary data.</text>
</comment>
<evidence type="ECO:0000313" key="2">
    <source>
        <dbReference type="Proteomes" id="UP001418222"/>
    </source>
</evidence>
<protein>
    <submittedName>
        <fullName evidence="1">Uncharacterized protein</fullName>
    </submittedName>
</protein>
<sequence length="104" mass="11683">MRRDRDEGFGGGEVRRDRDELRRLRGNPARCRAGGAVERVVVRDGPNGSKNLSNFSILSAKCQKLKFLRCKLSILNFGNAKCQNPVIQKCKASIKFFISNTVKL</sequence>
<name>A0AAP0BHL1_9ASPA</name>
<accession>A0AAP0BHL1</accession>
<dbReference type="AlphaFoldDB" id="A0AAP0BHL1"/>
<reference evidence="1 2" key="1">
    <citation type="journal article" date="2022" name="Nat. Plants">
        <title>Genomes of leafy and leafless Platanthera orchids illuminate the evolution of mycoheterotrophy.</title>
        <authorList>
            <person name="Li M.H."/>
            <person name="Liu K.W."/>
            <person name="Li Z."/>
            <person name="Lu H.C."/>
            <person name="Ye Q.L."/>
            <person name="Zhang D."/>
            <person name="Wang J.Y."/>
            <person name="Li Y.F."/>
            <person name="Zhong Z.M."/>
            <person name="Liu X."/>
            <person name="Yu X."/>
            <person name="Liu D.K."/>
            <person name="Tu X.D."/>
            <person name="Liu B."/>
            <person name="Hao Y."/>
            <person name="Liao X.Y."/>
            <person name="Jiang Y.T."/>
            <person name="Sun W.H."/>
            <person name="Chen J."/>
            <person name="Chen Y.Q."/>
            <person name="Ai Y."/>
            <person name="Zhai J.W."/>
            <person name="Wu S.S."/>
            <person name="Zhou Z."/>
            <person name="Hsiao Y.Y."/>
            <person name="Wu W.L."/>
            <person name="Chen Y.Y."/>
            <person name="Lin Y.F."/>
            <person name="Hsu J.L."/>
            <person name="Li C.Y."/>
            <person name="Wang Z.W."/>
            <person name="Zhao X."/>
            <person name="Zhong W.Y."/>
            <person name="Ma X.K."/>
            <person name="Ma L."/>
            <person name="Huang J."/>
            <person name="Chen G.Z."/>
            <person name="Huang M.Z."/>
            <person name="Huang L."/>
            <person name="Peng D.H."/>
            <person name="Luo Y.B."/>
            <person name="Zou S.Q."/>
            <person name="Chen S.P."/>
            <person name="Lan S."/>
            <person name="Tsai W.C."/>
            <person name="Van de Peer Y."/>
            <person name="Liu Z.J."/>
        </authorList>
    </citation>
    <scope>NUCLEOTIDE SEQUENCE [LARGE SCALE GENOMIC DNA]</scope>
    <source>
        <strain evidence="1">Lor287</strain>
    </source>
</reference>
<dbReference type="EMBL" id="JBBWWQ010000009">
    <property type="protein sequence ID" value="KAK8939097.1"/>
    <property type="molecule type" value="Genomic_DNA"/>
</dbReference>
<dbReference type="Proteomes" id="UP001418222">
    <property type="component" value="Unassembled WGS sequence"/>
</dbReference>
<gene>
    <name evidence="1" type="ORF">KSP39_PZI011246</name>
</gene>
<evidence type="ECO:0000313" key="1">
    <source>
        <dbReference type="EMBL" id="KAK8939097.1"/>
    </source>
</evidence>
<keyword evidence="2" id="KW-1185">Reference proteome</keyword>
<organism evidence="1 2">
    <name type="scientific">Platanthera zijinensis</name>
    <dbReference type="NCBI Taxonomy" id="2320716"/>
    <lineage>
        <taxon>Eukaryota</taxon>
        <taxon>Viridiplantae</taxon>
        <taxon>Streptophyta</taxon>
        <taxon>Embryophyta</taxon>
        <taxon>Tracheophyta</taxon>
        <taxon>Spermatophyta</taxon>
        <taxon>Magnoliopsida</taxon>
        <taxon>Liliopsida</taxon>
        <taxon>Asparagales</taxon>
        <taxon>Orchidaceae</taxon>
        <taxon>Orchidoideae</taxon>
        <taxon>Orchideae</taxon>
        <taxon>Orchidinae</taxon>
        <taxon>Platanthera</taxon>
    </lineage>
</organism>
<proteinExistence type="predicted"/>